<dbReference type="Gene3D" id="3.40.50.300">
    <property type="entry name" value="P-loop containing nucleotide triphosphate hydrolases"/>
    <property type="match status" value="1"/>
</dbReference>
<protein>
    <recommendedName>
        <fullName evidence="3">Orc1-like AAA ATPase domain-containing protein</fullName>
    </recommendedName>
</protein>
<accession>A0A2T2XF04</accession>
<evidence type="ECO:0000313" key="2">
    <source>
        <dbReference type="Proteomes" id="UP000242972"/>
    </source>
</evidence>
<reference evidence="1 2" key="1">
    <citation type="journal article" date="2014" name="BMC Genomics">
        <title>Comparison of environmental and isolate Sulfobacillus genomes reveals diverse carbon, sulfur, nitrogen, and hydrogen metabolisms.</title>
        <authorList>
            <person name="Justice N.B."/>
            <person name="Norman A."/>
            <person name="Brown C.T."/>
            <person name="Singh A."/>
            <person name="Thomas B.C."/>
            <person name="Banfield J.F."/>
        </authorList>
    </citation>
    <scope>NUCLEOTIDE SEQUENCE [LARGE SCALE GENOMIC DNA]</scope>
    <source>
        <strain evidence="1">AMDSBA4</strain>
    </source>
</reference>
<organism evidence="1 2">
    <name type="scientific">Sulfobacillus benefaciens</name>
    <dbReference type="NCBI Taxonomy" id="453960"/>
    <lineage>
        <taxon>Bacteria</taxon>
        <taxon>Bacillati</taxon>
        <taxon>Bacillota</taxon>
        <taxon>Clostridia</taxon>
        <taxon>Eubacteriales</taxon>
        <taxon>Clostridiales Family XVII. Incertae Sedis</taxon>
        <taxon>Sulfobacillus</taxon>
    </lineage>
</organism>
<dbReference type="EMBL" id="PXYW01000027">
    <property type="protein sequence ID" value="PSR33091.1"/>
    <property type="molecule type" value="Genomic_DNA"/>
</dbReference>
<evidence type="ECO:0000313" key="1">
    <source>
        <dbReference type="EMBL" id="PSR33091.1"/>
    </source>
</evidence>
<gene>
    <name evidence="1" type="ORF">C7B46_11420</name>
</gene>
<dbReference type="SUPFAM" id="SSF52540">
    <property type="entry name" value="P-loop containing nucleoside triphosphate hydrolases"/>
    <property type="match status" value="1"/>
</dbReference>
<dbReference type="AlphaFoldDB" id="A0A2T2XF04"/>
<name>A0A2T2XF04_9FIRM</name>
<dbReference type="InterPro" id="IPR027417">
    <property type="entry name" value="P-loop_NTPase"/>
</dbReference>
<comment type="caution">
    <text evidence="1">The sequence shown here is derived from an EMBL/GenBank/DDBJ whole genome shotgun (WGS) entry which is preliminary data.</text>
</comment>
<dbReference type="Proteomes" id="UP000242972">
    <property type="component" value="Unassembled WGS sequence"/>
</dbReference>
<evidence type="ECO:0008006" key="3">
    <source>
        <dbReference type="Google" id="ProtNLM"/>
    </source>
</evidence>
<sequence>MRSMSMAVTDERIRLFVGRERECNALNAWLAIPNAPTRIIALTGMGGIGKSTLLIRLLQLAQEHDAISAWVDARTCYRTPKGFEEALPTSYQEWATTDAPRKKLVLGIDNFEELQVLEGWLREIFMSSMPDENVLLIVASRTDLMRVWYTDPVWRPYIDVWPLTEFSEAEIDDFLKRRSVADSTRIKSLIGSVAHHPLALALATDAIARYHDDDFATIQNLVAETLSGRLIREIANQELQPLIDILILVAESNQDLLQRVLQRRVPVRQYHDLMQLSFVHRTGLGVGLHDLAQTVLFQDFKERDPGGLAMLRERIARVLLSDLSAARPDQRGPLVQQLLWICRDIFSPPRTYADLVGASPDLLPTGFEPKDADHLKQFVSDWKRQSFPLPENLSLQLLDDVIANFPGTIRVARDSFGEPQAMFCSLPLYNQTLALMERYHPFMVKRLLSLDLGITRCAVHEAKATYMVLVGVNTHQSRYTSQELIGAMVRDQFAQSAGLISLLLVTNPDLKEFARSLGFVGQPFPATDSSVDEELFMLDMRHMHFGTWMNKLIGIGPVSGDINLAELQEILSNLHDPNVLSRSSLAALLGVDGYTLSQRIYKELNAASAASPLTDRDCKVLRTTYLPHRSSPIQCAAALHISRATYYRYLNDALTHLSLRLQQAIN</sequence>
<proteinExistence type="predicted"/>